<comment type="caution">
    <text evidence="2">The sequence shown here is derived from an EMBL/GenBank/DDBJ whole genome shotgun (WGS) entry which is preliminary data.</text>
</comment>
<sequence>MNKFQLSVSLLGISIASLFANSMTQKVFATEVPIEIANQEINAQAQTQLSQGTISYSAADLAPQTDSSLDNVIAQRLIDLENFCQKTPNNSVCIEYPTPFVQGQVVEPQQEETQKTKTNGWAVTPEISTLGLGASVTKSVSDKVNAKLGLNAFSLNAGEIDAEDTTIEADLKLFNVSTLVDYHPWKKSGFRITGGLVFNDNKVKGDVKANGGEIEINGERYNTDELGSAKVKASFANNVAPYIGIGWGNAVKPGNRWAFSFNLGVMLTGSPSVDITPEFGPSADETIKNEINSNIAQAEEDIKDEIDWLNVYPVLSLGVSYHF</sequence>
<evidence type="ECO:0000313" key="3">
    <source>
        <dbReference type="Proteomes" id="UP000620559"/>
    </source>
</evidence>
<protein>
    <submittedName>
        <fullName evidence="2">Uncharacterized protein</fullName>
    </submittedName>
</protein>
<accession>A0A8J7F8U8</accession>
<name>A0A8J7F8U8_9CYAN</name>
<dbReference type="Proteomes" id="UP000620559">
    <property type="component" value="Unassembled WGS sequence"/>
</dbReference>
<dbReference type="Gene3D" id="2.40.160.170">
    <property type="match status" value="1"/>
</dbReference>
<keyword evidence="3" id="KW-1185">Reference proteome</keyword>
<dbReference type="AlphaFoldDB" id="A0A8J7F8U8"/>
<evidence type="ECO:0000313" key="2">
    <source>
        <dbReference type="EMBL" id="MBE9214284.1"/>
    </source>
</evidence>
<feature type="signal peptide" evidence="1">
    <location>
        <begin position="1"/>
        <end position="29"/>
    </location>
</feature>
<dbReference type="RefSeq" id="WP_193921911.1">
    <property type="nucleotide sequence ID" value="NZ_JADEWL010000055.1"/>
</dbReference>
<dbReference type="EMBL" id="JADEWL010000055">
    <property type="protein sequence ID" value="MBE9214284.1"/>
    <property type="molecule type" value="Genomic_DNA"/>
</dbReference>
<keyword evidence="1" id="KW-0732">Signal</keyword>
<organism evidence="2 3">
    <name type="scientific">Plectonema cf. radiosum LEGE 06105</name>
    <dbReference type="NCBI Taxonomy" id="945769"/>
    <lineage>
        <taxon>Bacteria</taxon>
        <taxon>Bacillati</taxon>
        <taxon>Cyanobacteriota</taxon>
        <taxon>Cyanophyceae</taxon>
        <taxon>Oscillatoriophycideae</taxon>
        <taxon>Oscillatoriales</taxon>
        <taxon>Microcoleaceae</taxon>
        <taxon>Plectonema</taxon>
    </lineage>
</organism>
<feature type="chain" id="PRO_5035308144" evidence="1">
    <location>
        <begin position="30"/>
        <end position="323"/>
    </location>
</feature>
<reference evidence="2" key="1">
    <citation type="submission" date="2020-10" db="EMBL/GenBank/DDBJ databases">
        <authorList>
            <person name="Castelo-Branco R."/>
            <person name="Eusebio N."/>
            <person name="Adriana R."/>
            <person name="Vieira A."/>
            <person name="Brugerolle De Fraissinette N."/>
            <person name="Rezende De Castro R."/>
            <person name="Schneider M.P."/>
            <person name="Vasconcelos V."/>
            <person name="Leao P.N."/>
        </authorList>
    </citation>
    <scope>NUCLEOTIDE SEQUENCE</scope>
    <source>
        <strain evidence="2">LEGE 06105</strain>
    </source>
</reference>
<evidence type="ECO:0000256" key="1">
    <source>
        <dbReference type="SAM" id="SignalP"/>
    </source>
</evidence>
<gene>
    <name evidence="2" type="ORF">IQ247_16685</name>
</gene>
<proteinExistence type="predicted"/>